<feature type="compositionally biased region" description="Acidic residues" evidence="1">
    <location>
        <begin position="154"/>
        <end position="167"/>
    </location>
</feature>
<proteinExistence type="predicted"/>
<name>A0A8R1IR02_CAEJA</name>
<reference evidence="2" key="2">
    <citation type="submission" date="2022-06" db="UniProtKB">
        <authorList>
            <consortium name="EnsemblMetazoa"/>
        </authorList>
    </citation>
    <scope>IDENTIFICATION</scope>
    <source>
        <strain evidence="2">DF5081</strain>
    </source>
</reference>
<keyword evidence="3" id="KW-1185">Reference proteome</keyword>
<feature type="region of interest" description="Disordered" evidence="1">
    <location>
        <begin position="118"/>
        <end position="176"/>
    </location>
</feature>
<organism evidence="2 3">
    <name type="scientific">Caenorhabditis japonica</name>
    <dbReference type="NCBI Taxonomy" id="281687"/>
    <lineage>
        <taxon>Eukaryota</taxon>
        <taxon>Metazoa</taxon>
        <taxon>Ecdysozoa</taxon>
        <taxon>Nematoda</taxon>
        <taxon>Chromadorea</taxon>
        <taxon>Rhabditida</taxon>
        <taxon>Rhabditina</taxon>
        <taxon>Rhabditomorpha</taxon>
        <taxon>Rhabditoidea</taxon>
        <taxon>Rhabditidae</taxon>
        <taxon>Peloderinae</taxon>
        <taxon>Caenorhabditis</taxon>
    </lineage>
</organism>
<protein>
    <submittedName>
        <fullName evidence="2">Uncharacterized protein</fullName>
    </submittedName>
</protein>
<evidence type="ECO:0000313" key="2">
    <source>
        <dbReference type="EnsemblMetazoa" id="CJA39105a.1"/>
    </source>
</evidence>
<evidence type="ECO:0000256" key="1">
    <source>
        <dbReference type="SAM" id="MobiDB-lite"/>
    </source>
</evidence>
<reference evidence="3" key="1">
    <citation type="submission" date="2010-08" db="EMBL/GenBank/DDBJ databases">
        <authorList>
            <consortium name="Caenorhabditis japonica Sequencing Consortium"/>
            <person name="Wilson R.K."/>
        </authorList>
    </citation>
    <scope>NUCLEOTIDE SEQUENCE [LARGE SCALE GENOMIC DNA]</scope>
    <source>
        <strain evidence="3">DF5081</strain>
    </source>
</reference>
<dbReference type="Proteomes" id="UP000005237">
    <property type="component" value="Unassembled WGS sequence"/>
</dbReference>
<dbReference type="EnsemblMetazoa" id="CJA39105a.1">
    <property type="protein sequence ID" value="CJA39105a.1"/>
    <property type="gene ID" value="WBGene00214952"/>
</dbReference>
<feature type="region of interest" description="Disordered" evidence="1">
    <location>
        <begin position="15"/>
        <end position="43"/>
    </location>
</feature>
<dbReference type="AlphaFoldDB" id="A0A8R1IR02"/>
<evidence type="ECO:0000313" key="3">
    <source>
        <dbReference type="Proteomes" id="UP000005237"/>
    </source>
</evidence>
<sequence length="247" mass="28676">MDQFMETMDGVLEDLVEEDRRTDAKAAASGRTTKGADGQKAWRMTDELTIGTFEVELQSEDEMMNRKQRRKKNSRICEIRSTCKFFNYPGPKGQPRYSRRRICILEAKRAWYTVGRNSKKRNAAPEPESDSDGSQFNFDNAIEDKPMGKSLDAMEVDEQESDGDDEKETISAPSRVRRRAKDGLNIQVAKKRPILYKSAEMKEKWVELTKVLPWFETLEFVTPQVEMVKKVENDDFQREFVSFLTNF</sequence>
<accession>A0A8R1IR02</accession>